<sequence length="284" mass="30235">MKRNVIFAIVAAGAVIGGGTLAGAAMSSDGERTEPTSAALDDIAVAEAGADTGSGDDGAAGDDSGSAAEQAVGTAIGAVPGVVTDIELDADDGQGRGWEVEVYGEDEQWHRVRISEDGAEVLNSRALAGDDDDDDDRVAARSLLSESAEIDAAEAVRLAEEHTSALLREATVDDGHWELELRGEDGTEYELRINLASGEITDEERGDDDNGGGDDRDDRNEDDADDRDDDRDDRDDRNEDDADDRDDDQDDDRDDRDDRNDDADDRNDAADDGDDQGDDDADDR</sequence>
<keyword evidence="2" id="KW-0732">Signal</keyword>
<dbReference type="EMBL" id="JAVREL010000001">
    <property type="protein sequence ID" value="MDT0341383.1"/>
    <property type="molecule type" value="Genomic_DNA"/>
</dbReference>
<organism evidence="3 4">
    <name type="scientific">Streptomyces litchfieldiae</name>
    <dbReference type="NCBI Taxonomy" id="3075543"/>
    <lineage>
        <taxon>Bacteria</taxon>
        <taxon>Bacillati</taxon>
        <taxon>Actinomycetota</taxon>
        <taxon>Actinomycetes</taxon>
        <taxon>Kitasatosporales</taxon>
        <taxon>Streptomycetaceae</taxon>
        <taxon>Streptomyces</taxon>
    </lineage>
</organism>
<dbReference type="Proteomes" id="UP001183246">
    <property type="component" value="Unassembled WGS sequence"/>
</dbReference>
<protein>
    <recommendedName>
        <fullName evidence="5">PepSY domain-containing protein</fullName>
    </recommendedName>
</protein>
<dbReference type="RefSeq" id="WP_311702503.1">
    <property type="nucleotide sequence ID" value="NZ_JAVREL010000001.1"/>
</dbReference>
<feature type="compositionally biased region" description="Acidic residues" evidence="1">
    <location>
        <begin position="200"/>
        <end position="212"/>
    </location>
</feature>
<evidence type="ECO:0000313" key="3">
    <source>
        <dbReference type="EMBL" id="MDT0341383.1"/>
    </source>
</evidence>
<keyword evidence="4" id="KW-1185">Reference proteome</keyword>
<evidence type="ECO:0000256" key="1">
    <source>
        <dbReference type="SAM" id="MobiDB-lite"/>
    </source>
</evidence>
<feature type="signal peptide" evidence="2">
    <location>
        <begin position="1"/>
        <end position="24"/>
    </location>
</feature>
<reference evidence="4" key="1">
    <citation type="submission" date="2023-07" db="EMBL/GenBank/DDBJ databases">
        <title>30 novel species of actinomycetes from the DSMZ collection.</title>
        <authorList>
            <person name="Nouioui I."/>
        </authorList>
    </citation>
    <scope>NUCLEOTIDE SEQUENCE [LARGE SCALE GENOMIC DNA]</scope>
    <source>
        <strain evidence="4">DSM 44938</strain>
    </source>
</reference>
<name>A0ABU2MJ37_9ACTN</name>
<gene>
    <name evidence="3" type="ORF">RM590_01755</name>
</gene>
<feature type="region of interest" description="Disordered" evidence="1">
    <location>
        <begin position="49"/>
        <end position="69"/>
    </location>
</feature>
<proteinExistence type="predicted"/>
<accession>A0ABU2MJ37</accession>
<evidence type="ECO:0008006" key="5">
    <source>
        <dbReference type="Google" id="ProtNLM"/>
    </source>
</evidence>
<feature type="compositionally biased region" description="Acidic residues" evidence="1">
    <location>
        <begin position="220"/>
        <end position="284"/>
    </location>
</feature>
<feature type="region of interest" description="Disordered" evidence="1">
    <location>
        <begin position="193"/>
        <end position="284"/>
    </location>
</feature>
<evidence type="ECO:0000313" key="4">
    <source>
        <dbReference type="Proteomes" id="UP001183246"/>
    </source>
</evidence>
<feature type="chain" id="PRO_5046865076" description="PepSY domain-containing protein" evidence="2">
    <location>
        <begin position="25"/>
        <end position="284"/>
    </location>
</feature>
<evidence type="ECO:0000256" key="2">
    <source>
        <dbReference type="SAM" id="SignalP"/>
    </source>
</evidence>
<comment type="caution">
    <text evidence="3">The sequence shown here is derived from an EMBL/GenBank/DDBJ whole genome shotgun (WGS) entry which is preliminary data.</text>
</comment>
<dbReference type="Gene3D" id="3.10.450.40">
    <property type="match status" value="2"/>
</dbReference>